<protein>
    <submittedName>
        <fullName evidence="1">Uncharacterized protein</fullName>
    </submittedName>
</protein>
<accession>A0ACC2WLQ5</accession>
<evidence type="ECO:0000313" key="2">
    <source>
        <dbReference type="Proteomes" id="UP001241377"/>
    </source>
</evidence>
<organism evidence="1 2">
    <name type="scientific">Naganishia cerealis</name>
    <dbReference type="NCBI Taxonomy" id="610337"/>
    <lineage>
        <taxon>Eukaryota</taxon>
        <taxon>Fungi</taxon>
        <taxon>Dikarya</taxon>
        <taxon>Basidiomycota</taxon>
        <taxon>Agaricomycotina</taxon>
        <taxon>Tremellomycetes</taxon>
        <taxon>Filobasidiales</taxon>
        <taxon>Filobasidiaceae</taxon>
        <taxon>Naganishia</taxon>
    </lineage>
</organism>
<keyword evidence="2" id="KW-1185">Reference proteome</keyword>
<evidence type="ECO:0000313" key="1">
    <source>
        <dbReference type="EMBL" id="KAJ9111746.1"/>
    </source>
</evidence>
<gene>
    <name evidence="1" type="ORF">QFC19_001108</name>
</gene>
<comment type="caution">
    <text evidence="1">The sequence shown here is derived from an EMBL/GenBank/DDBJ whole genome shotgun (WGS) entry which is preliminary data.</text>
</comment>
<dbReference type="Proteomes" id="UP001241377">
    <property type="component" value="Unassembled WGS sequence"/>
</dbReference>
<dbReference type="EMBL" id="JASBWR010000007">
    <property type="protein sequence ID" value="KAJ9111746.1"/>
    <property type="molecule type" value="Genomic_DNA"/>
</dbReference>
<proteinExistence type="predicted"/>
<sequence>MNKRDENYLRTPSVISLNTQPKGKQKLPEGVSSVQSPSVRKPAKPPLPSPQVDVPRKRHSQPTNREVDVEEEEGGGHDAPNWSRNKSTVILLGATLLYAVIAEILVDTVDAVLVNFSIDPKFLGLTVFALVPNTTEFLNAISFAVGGNVALSMEIGSAVPRI</sequence>
<reference evidence="1" key="1">
    <citation type="submission" date="2023-04" db="EMBL/GenBank/DDBJ databases">
        <title>Draft Genome sequencing of Naganishia species isolated from polar environments using Oxford Nanopore Technology.</title>
        <authorList>
            <person name="Leo P."/>
            <person name="Venkateswaran K."/>
        </authorList>
    </citation>
    <scope>NUCLEOTIDE SEQUENCE</scope>
    <source>
        <strain evidence="1">MNA-CCFEE 5261</strain>
    </source>
</reference>
<name>A0ACC2WLQ5_9TREE</name>